<dbReference type="InterPro" id="IPR035892">
    <property type="entry name" value="C2_domain_sf"/>
</dbReference>
<dbReference type="AlphaFoldDB" id="A0ABD2PSQ9"/>
<dbReference type="FunFam" id="2.60.40.150:FF:000002">
    <property type="entry name" value="Protein unc-13 homolog B"/>
    <property type="match status" value="1"/>
</dbReference>
<sequence length="155" mass="17955">MQQILRDRAELFMFISDVFGMDTCKHCQTLDWVQKSVLEGASQWSAKLCITVKSAQGLIGKDKSGRSDPYVTVQVGKMKKRTKTVPQELNPTWNEKFNFECHNASERIKVRVWDEDNDLKSKIRQTFTRESDDFLGQAIIDVRTLSGEMDVWYNL</sequence>
<dbReference type="SMART" id="SM00239">
    <property type="entry name" value="C2"/>
    <property type="match status" value="1"/>
</dbReference>
<accession>A0ABD2PSQ9</accession>
<dbReference type="PROSITE" id="PS50004">
    <property type="entry name" value="C2"/>
    <property type="match status" value="1"/>
</dbReference>
<dbReference type="Proteomes" id="UP001626550">
    <property type="component" value="Unassembled WGS sequence"/>
</dbReference>
<dbReference type="SUPFAM" id="SSF49562">
    <property type="entry name" value="C2 domain (Calcium/lipid-binding domain, CaLB)"/>
    <property type="match status" value="1"/>
</dbReference>
<organism evidence="2 3">
    <name type="scientific">Cichlidogyrus casuarinus</name>
    <dbReference type="NCBI Taxonomy" id="1844966"/>
    <lineage>
        <taxon>Eukaryota</taxon>
        <taxon>Metazoa</taxon>
        <taxon>Spiralia</taxon>
        <taxon>Lophotrochozoa</taxon>
        <taxon>Platyhelminthes</taxon>
        <taxon>Monogenea</taxon>
        <taxon>Monopisthocotylea</taxon>
        <taxon>Dactylogyridea</taxon>
        <taxon>Ancyrocephalidae</taxon>
        <taxon>Cichlidogyrus</taxon>
    </lineage>
</organism>
<feature type="domain" description="C2" evidence="1">
    <location>
        <begin position="29"/>
        <end position="155"/>
    </location>
</feature>
<gene>
    <name evidence="2" type="primary">UNC13C_4</name>
    <name evidence="2" type="ORF">Ciccas_010922</name>
</gene>
<evidence type="ECO:0000259" key="1">
    <source>
        <dbReference type="PROSITE" id="PS50004"/>
    </source>
</evidence>
<dbReference type="Gene3D" id="2.60.40.150">
    <property type="entry name" value="C2 domain"/>
    <property type="match status" value="1"/>
</dbReference>
<evidence type="ECO:0000313" key="2">
    <source>
        <dbReference type="EMBL" id="KAL3310514.1"/>
    </source>
</evidence>
<dbReference type="InterPro" id="IPR027080">
    <property type="entry name" value="Unc-13"/>
</dbReference>
<keyword evidence="3" id="KW-1185">Reference proteome</keyword>
<feature type="non-terminal residue" evidence="2">
    <location>
        <position position="155"/>
    </location>
</feature>
<dbReference type="InterPro" id="IPR000008">
    <property type="entry name" value="C2_dom"/>
</dbReference>
<reference evidence="2 3" key="1">
    <citation type="submission" date="2024-11" db="EMBL/GenBank/DDBJ databases">
        <title>Adaptive evolution of stress response genes in parasites aligns with host niche diversity.</title>
        <authorList>
            <person name="Hahn C."/>
            <person name="Resl P."/>
        </authorList>
    </citation>
    <scope>NUCLEOTIDE SEQUENCE [LARGE SCALE GENOMIC DNA]</scope>
    <source>
        <strain evidence="2">EGGRZ-B1_66</strain>
        <tissue evidence="2">Body</tissue>
    </source>
</reference>
<dbReference type="PANTHER" id="PTHR10480:SF12">
    <property type="entry name" value="UNC-13, ISOFORM E"/>
    <property type="match status" value="1"/>
</dbReference>
<proteinExistence type="predicted"/>
<evidence type="ECO:0000313" key="3">
    <source>
        <dbReference type="Proteomes" id="UP001626550"/>
    </source>
</evidence>
<dbReference type="EMBL" id="JBJKFK010002885">
    <property type="protein sequence ID" value="KAL3310514.1"/>
    <property type="molecule type" value="Genomic_DNA"/>
</dbReference>
<name>A0ABD2PSQ9_9PLAT</name>
<comment type="caution">
    <text evidence="2">The sequence shown here is derived from an EMBL/GenBank/DDBJ whole genome shotgun (WGS) entry which is preliminary data.</text>
</comment>
<dbReference type="Pfam" id="PF00168">
    <property type="entry name" value="C2"/>
    <property type="match status" value="1"/>
</dbReference>
<dbReference type="PRINTS" id="PR00360">
    <property type="entry name" value="C2DOMAIN"/>
</dbReference>
<protein>
    <submittedName>
        <fullName evidence="2">Protein unc-13 C</fullName>
    </submittedName>
</protein>
<dbReference type="PANTHER" id="PTHR10480">
    <property type="entry name" value="PROTEIN UNC-13 HOMOLOG"/>
    <property type="match status" value="1"/>
</dbReference>